<keyword evidence="2" id="KW-1185">Reference proteome</keyword>
<comment type="caution">
    <text evidence="1">The sequence shown here is derived from an EMBL/GenBank/DDBJ whole genome shotgun (WGS) entry which is preliminary data.</text>
</comment>
<sequence>MRKDAGIICGCTGKKLTRCSPLEGWEERKQYEGDIGDQRGGLRVMQMWRIHDHREDIHGDLQRIPELKVVRRKI</sequence>
<dbReference type="EMBL" id="RXIC02000020">
    <property type="protein sequence ID" value="KAB1223701.1"/>
    <property type="molecule type" value="Genomic_DNA"/>
</dbReference>
<reference evidence="1 2" key="1">
    <citation type="journal article" date="2019" name="Plant Biotechnol. J.">
        <title>The red bayberry genome and genetic basis of sex determination.</title>
        <authorList>
            <person name="Jia H.M."/>
            <person name="Jia H.J."/>
            <person name="Cai Q.L."/>
            <person name="Wang Y."/>
            <person name="Zhao H.B."/>
            <person name="Yang W.F."/>
            <person name="Wang G.Y."/>
            <person name="Li Y.H."/>
            <person name="Zhan D.L."/>
            <person name="Shen Y.T."/>
            <person name="Niu Q.F."/>
            <person name="Chang L."/>
            <person name="Qiu J."/>
            <person name="Zhao L."/>
            <person name="Xie H.B."/>
            <person name="Fu W.Y."/>
            <person name="Jin J."/>
            <person name="Li X.W."/>
            <person name="Jiao Y."/>
            <person name="Zhou C.C."/>
            <person name="Tu T."/>
            <person name="Chai C.Y."/>
            <person name="Gao J.L."/>
            <person name="Fan L.J."/>
            <person name="van de Weg E."/>
            <person name="Wang J.Y."/>
            <person name="Gao Z.S."/>
        </authorList>
    </citation>
    <scope>NUCLEOTIDE SEQUENCE [LARGE SCALE GENOMIC DNA]</scope>
    <source>
        <tissue evidence="1">Leaves</tissue>
    </source>
</reference>
<dbReference type="Proteomes" id="UP000516437">
    <property type="component" value="Chromosome 2"/>
</dbReference>
<evidence type="ECO:0000313" key="1">
    <source>
        <dbReference type="EMBL" id="KAB1223701.1"/>
    </source>
</evidence>
<organism evidence="1 2">
    <name type="scientific">Morella rubra</name>
    <name type="common">Chinese bayberry</name>
    <dbReference type="NCBI Taxonomy" id="262757"/>
    <lineage>
        <taxon>Eukaryota</taxon>
        <taxon>Viridiplantae</taxon>
        <taxon>Streptophyta</taxon>
        <taxon>Embryophyta</taxon>
        <taxon>Tracheophyta</taxon>
        <taxon>Spermatophyta</taxon>
        <taxon>Magnoliopsida</taxon>
        <taxon>eudicotyledons</taxon>
        <taxon>Gunneridae</taxon>
        <taxon>Pentapetalae</taxon>
        <taxon>rosids</taxon>
        <taxon>fabids</taxon>
        <taxon>Fagales</taxon>
        <taxon>Myricaceae</taxon>
        <taxon>Morella</taxon>
    </lineage>
</organism>
<proteinExistence type="predicted"/>
<gene>
    <name evidence="1" type="ORF">CJ030_MR2G011686</name>
</gene>
<dbReference type="AlphaFoldDB" id="A0A6A1WER7"/>
<evidence type="ECO:0000313" key="2">
    <source>
        <dbReference type="Proteomes" id="UP000516437"/>
    </source>
</evidence>
<protein>
    <submittedName>
        <fullName evidence="1">Uncharacterized protein</fullName>
    </submittedName>
</protein>
<name>A0A6A1WER7_9ROSI</name>
<accession>A0A6A1WER7</accession>